<organism evidence="2 3">
    <name type="scientific">Raphidocelis subcapitata</name>
    <dbReference type="NCBI Taxonomy" id="307507"/>
    <lineage>
        <taxon>Eukaryota</taxon>
        <taxon>Viridiplantae</taxon>
        <taxon>Chlorophyta</taxon>
        <taxon>core chlorophytes</taxon>
        <taxon>Chlorophyceae</taxon>
        <taxon>CS clade</taxon>
        <taxon>Sphaeropleales</taxon>
        <taxon>Selenastraceae</taxon>
        <taxon>Raphidocelis</taxon>
    </lineage>
</organism>
<evidence type="ECO:0000313" key="2">
    <source>
        <dbReference type="EMBL" id="GBF90047.1"/>
    </source>
</evidence>
<evidence type="ECO:0000313" key="3">
    <source>
        <dbReference type="Proteomes" id="UP000247498"/>
    </source>
</evidence>
<feature type="compositionally biased region" description="Pro residues" evidence="1">
    <location>
        <begin position="37"/>
        <end position="46"/>
    </location>
</feature>
<dbReference type="InterPro" id="IPR011990">
    <property type="entry name" value="TPR-like_helical_dom_sf"/>
</dbReference>
<dbReference type="PANTHER" id="PTHR44917:SF1">
    <property type="entry name" value="PROTEIN HIGH CHLOROPHYLL FLUORESCENT 107"/>
    <property type="match status" value="1"/>
</dbReference>
<dbReference type="SUPFAM" id="SSF48452">
    <property type="entry name" value="TPR-like"/>
    <property type="match status" value="1"/>
</dbReference>
<dbReference type="InParanoid" id="A0A2V0NYP4"/>
<dbReference type="InterPro" id="IPR044624">
    <property type="entry name" value="Mbb1-like"/>
</dbReference>
<dbReference type="Proteomes" id="UP000247498">
    <property type="component" value="Unassembled WGS sequence"/>
</dbReference>
<evidence type="ECO:0000256" key="1">
    <source>
        <dbReference type="SAM" id="MobiDB-lite"/>
    </source>
</evidence>
<dbReference type="OrthoDB" id="513552at2759"/>
<reference evidence="2 3" key="1">
    <citation type="journal article" date="2018" name="Sci. Rep.">
        <title>Raphidocelis subcapitata (=Pseudokirchneriella subcapitata) provides an insight into genome evolution and environmental adaptations in the Sphaeropleales.</title>
        <authorList>
            <person name="Suzuki S."/>
            <person name="Yamaguchi H."/>
            <person name="Nakajima N."/>
            <person name="Kawachi M."/>
        </authorList>
    </citation>
    <scope>NUCLEOTIDE SEQUENCE [LARGE SCALE GENOMIC DNA]</scope>
    <source>
        <strain evidence="2 3">NIES-35</strain>
    </source>
</reference>
<comment type="caution">
    <text evidence="2">The sequence shown here is derived from an EMBL/GenBank/DDBJ whole genome shotgun (WGS) entry which is preliminary data.</text>
</comment>
<protein>
    <submittedName>
        <fullName evidence="2">Uncharacterized protein</fullName>
    </submittedName>
</protein>
<accession>A0A2V0NYP4</accession>
<dbReference type="GO" id="GO:0003729">
    <property type="term" value="F:mRNA binding"/>
    <property type="evidence" value="ECO:0007669"/>
    <property type="project" value="InterPro"/>
</dbReference>
<dbReference type="AlphaFoldDB" id="A0A2V0NYP4"/>
<feature type="compositionally biased region" description="Low complexity" evidence="1">
    <location>
        <begin position="1"/>
        <end position="23"/>
    </location>
</feature>
<sequence>MSQHLGASRARAPAVGPGPVDPGSHARVARAAAAPEPRQPARPAPRSPIRAFLRSGLPRAAPAAPARAGGAASAYDDPDASYAVALELARAERYGAARDAFEALVRAHPHCCKAWVSYAQMEKRVGRNGEPERLQIARYILQRGLSSNPDSACLAQAWGLLELQRGNFWAAVRLLERCVVMEPANAPVLKWLPVRAAAKTVSGRRRRGAAVVPAAGGGGGGGGCGGAMSSCSD</sequence>
<gene>
    <name evidence="2" type="ORF">Rsub_02755</name>
</gene>
<name>A0A2V0NYP4_9CHLO</name>
<keyword evidence="3" id="KW-1185">Reference proteome</keyword>
<dbReference type="PANTHER" id="PTHR44917">
    <property type="entry name" value="PROTEIN HIGH CHLOROPHYLL FLUORESCENT 107"/>
    <property type="match status" value="1"/>
</dbReference>
<proteinExistence type="predicted"/>
<feature type="region of interest" description="Disordered" evidence="1">
    <location>
        <begin position="1"/>
        <end position="46"/>
    </location>
</feature>
<dbReference type="EMBL" id="BDRX01000014">
    <property type="protein sequence ID" value="GBF90047.1"/>
    <property type="molecule type" value="Genomic_DNA"/>
</dbReference>
<dbReference type="Gene3D" id="1.25.40.10">
    <property type="entry name" value="Tetratricopeptide repeat domain"/>
    <property type="match status" value="1"/>
</dbReference>
<dbReference type="GO" id="GO:0006397">
    <property type="term" value="P:mRNA processing"/>
    <property type="evidence" value="ECO:0007669"/>
    <property type="project" value="InterPro"/>
</dbReference>